<feature type="chain" id="PRO_5012587988" description="Secreted protein" evidence="2">
    <location>
        <begin position="16"/>
        <end position="96"/>
    </location>
</feature>
<evidence type="ECO:0008006" key="5">
    <source>
        <dbReference type="Google" id="ProtNLM"/>
    </source>
</evidence>
<feature type="transmembrane region" description="Helical" evidence="1">
    <location>
        <begin position="39"/>
        <end position="61"/>
    </location>
</feature>
<evidence type="ECO:0000256" key="2">
    <source>
        <dbReference type="SAM" id="SignalP"/>
    </source>
</evidence>
<keyword evidence="1" id="KW-0812">Transmembrane</keyword>
<dbReference type="Proteomes" id="UP000053958">
    <property type="component" value="Unassembled WGS sequence"/>
</dbReference>
<evidence type="ECO:0000313" key="3">
    <source>
        <dbReference type="EMBL" id="KKA19167.1"/>
    </source>
</evidence>
<reference evidence="3 4" key="1">
    <citation type="submission" date="2015-04" db="EMBL/GenBank/DDBJ databases">
        <authorList>
            <person name="Heijne W.H."/>
            <person name="Fedorova N.D."/>
            <person name="Nierman W.C."/>
            <person name="Vollebregt A.W."/>
            <person name="Zhao Z."/>
            <person name="Wu L."/>
            <person name="Kumar M."/>
            <person name="Stam H."/>
            <person name="van den Berg M.A."/>
            <person name="Pel H.J."/>
        </authorList>
    </citation>
    <scope>NUCLEOTIDE SEQUENCE [LARGE SCALE GENOMIC DNA]</scope>
    <source>
        <strain evidence="3 4">CBS 393.64</strain>
    </source>
</reference>
<name>A0A0F4YLL8_RASE3</name>
<evidence type="ECO:0000256" key="1">
    <source>
        <dbReference type="SAM" id="Phobius"/>
    </source>
</evidence>
<sequence>FLSFFFFFFFPPFLCLEINLRVRNPFFPVVYSIYMHFNGGPAVSGVSFHSYSCIRCAFSFVLSSQSSRFESILVLKIWAFVLFCLSLLTAWRFLGV</sequence>
<feature type="signal peptide" evidence="2">
    <location>
        <begin position="1"/>
        <end position="15"/>
    </location>
</feature>
<protein>
    <recommendedName>
        <fullName evidence="5">Secreted protein</fullName>
    </recommendedName>
</protein>
<dbReference type="GeneID" id="25319154"/>
<evidence type="ECO:0000313" key="4">
    <source>
        <dbReference type="Proteomes" id="UP000053958"/>
    </source>
</evidence>
<feature type="non-terminal residue" evidence="3">
    <location>
        <position position="1"/>
    </location>
</feature>
<feature type="transmembrane region" description="Helical" evidence="1">
    <location>
        <begin position="73"/>
        <end position="94"/>
    </location>
</feature>
<keyword evidence="1" id="KW-0472">Membrane</keyword>
<keyword evidence="4" id="KW-1185">Reference proteome</keyword>
<dbReference type="AlphaFoldDB" id="A0A0F4YLL8"/>
<proteinExistence type="predicted"/>
<dbReference type="EMBL" id="LASV01000377">
    <property type="protein sequence ID" value="KKA19167.1"/>
    <property type="molecule type" value="Genomic_DNA"/>
</dbReference>
<keyword evidence="1" id="KW-1133">Transmembrane helix</keyword>
<gene>
    <name evidence="3" type="ORF">T310_6872</name>
</gene>
<accession>A0A0F4YLL8</accession>
<keyword evidence="2" id="KW-0732">Signal</keyword>
<organism evidence="3 4">
    <name type="scientific">Rasamsonia emersonii (strain ATCC 16479 / CBS 393.64 / IMI 116815)</name>
    <dbReference type="NCBI Taxonomy" id="1408163"/>
    <lineage>
        <taxon>Eukaryota</taxon>
        <taxon>Fungi</taxon>
        <taxon>Dikarya</taxon>
        <taxon>Ascomycota</taxon>
        <taxon>Pezizomycotina</taxon>
        <taxon>Eurotiomycetes</taxon>
        <taxon>Eurotiomycetidae</taxon>
        <taxon>Eurotiales</taxon>
        <taxon>Trichocomaceae</taxon>
        <taxon>Rasamsonia</taxon>
    </lineage>
</organism>
<dbReference type="RefSeq" id="XP_013325779.1">
    <property type="nucleotide sequence ID" value="XM_013470325.1"/>
</dbReference>
<comment type="caution">
    <text evidence="3">The sequence shown here is derived from an EMBL/GenBank/DDBJ whole genome shotgun (WGS) entry which is preliminary data.</text>
</comment>